<feature type="region of interest" description="Disordered" evidence="1">
    <location>
        <begin position="1"/>
        <end position="105"/>
    </location>
</feature>
<comment type="caution">
    <text evidence="2">The sequence shown here is derived from an EMBL/GenBank/DDBJ whole genome shotgun (WGS) entry which is preliminary data.</text>
</comment>
<proteinExistence type="predicted"/>
<sequence>MTRRQVAQATLLGSGVPTRAYRRTGRPANWRTGEPADRRTGGSPVRRSGSCSPRRATPLGSSAAVTHSPPGTPEPAGRETPRSSPAAAARSPAPGDAARCGSRAG</sequence>
<feature type="compositionally biased region" description="Low complexity" evidence="1">
    <location>
        <begin position="82"/>
        <end position="99"/>
    </location>
</feature>
<dbReference type="AlphaFoldDB" id="A0A2N8TUH9"/>
<evidence type="ECO:0000256" key="1">
    <source>
        <dbReference type="SAM" id="MobiDB-lite"/>
    </source>
</evidence>
<dbReference type="Proteomes" id="UP000235943">
    <property type="component" value="Unassembled WGS sequence"/>
</dbReference>
<dbReference type="EMBL" id="POUC01000038">
    <property type="protein sequence ID" value="PNG22684.1"/>
    <property type="molecule type" value="Genomic_DNA"/>
</dbReference>
<gene>
    <name evidence="2" type="ORF">C1J00_07980</name>
</gene>
<protein>
    <submittedName>
        <fullName evidence="2">Uncharacterized protein</fullName>
    </submittedName>
</protein>
<keyword evidence="3" id="KW-1185">Reference proteome</keyword>
<evidence type="ECO:0000313" key="3">
    <source>
        <dbReference type="Proteomes" id="UP000235943"/>
    </source>
</evidence>
<name>A0A2N8TUH9_9ACTN</name>
<accession>A0A2N8TUH9</accession>
<evidence type="ECO:0000313" key="2">
    <source>
        <dbReference type="EMBL" id="PNG22684.1"/>
    </source>
</evidence>
<organism evidence="2 3">
    <name type="scientific">Streptomyces cahuitamycinicus</name>
    <dbReference type="NCBI Taxonomy" id="2070367"/>
    <lineage>
        <taxon>Bacteria</taxon>
        <taxon>Bacillati</taxon>
        <taxon>Actinomycetota</taxon>
        <taxon>Actinomycetes</taxon>
        <taxon>Kitasatosporales</taxon>
        <taxon>Streptomycetaceae</taxon>
        <taxon>Streptomyces</taxon>
    </lineage>
</organism>
<reference evidence="2 3" key="1">
    <citation type="submission" date="2018-01" db="EMBL/GenBank/DDBJ databases">
        <title>Draft genome sequence of Streptomyces sp. 13K301.</title>
        <authorList>
            <person name="Sahin N."/>
            <person name="Saygin H."/>
            <person name="Ay H."/>
        </authorList>
    </citation>
    <scope>NUCLEOTIDE SEQUENCE [LARGE SCALE GENOMIC DNA]</scope>
    <source>
        <strain evidence="2 3">13K301</strain>
    </source>
</reference>